<protein>
    <submittedName>
        <fullName evidence="2">Uncharacterized protein</fullName>
    </submittedName>
</protein>
<name>A0A2T3MYQ6_9GAMM</name>
<keyword evidence="3" id="KW-1185">Reference proteome</keyword>
<comment type="caution">
    <text evidence="2">The sequence shown here is derived from an EMBL/GenBank/DDBJ whole genome shotgun (WGS) entry which is preliminary data.</text>
</comment>
<gene>
    <name evidence="2" type="ORF">C9I89_10060</name>
</gene>
<dbReference type="AlphaFoldDB" id="A0A2T3MYQ6"/>
<sequence length="197" mass="21766">MLANLFRALMMVICLGGVSFAHADAHLTKADISSLSSVSAFSADGDLQLADVLPAMVTLQINESLNLAPFFAKAHFSTTQKIQDDGDNALIWNFSQSVEKKQGEQHSSQGHTYHLGLTNSSRQASLARHDQEEVQPCYQLAIELPVPPAPIMMIGYTERFSESVNWMLNTNPPSSRISGWKESNLTHSRYQHQLSHA</sequence>
<keyword evidence="1" id="KW-0732">Signal</keyword>
<feature type="chain" id="PRO_5015525289" evidence="1">
    <location>
        <begin position="24"/>
        <end position="197"/>
    </location>
</feature>
<proteinExistence type="predicted"/>
<organism evidence="2 3">
    <name type="scientific">Photobacterium lipolyticum</name>
    <dbReference type="NCBI Taxonomy" id="266810"/>
    <lineage>
        <taxon>Bacteria</taxon>
        <taxon>Pseudomonadati</taxon>
        <taxon>Pseudomonadota</taxon>
        <taxon>Gammaproteobacteria</taxon>
        <taxon>Vibrionales</taxon>
        <taxon>Vibrionaceae</taxon>
        <taxon>Photobacterium</taxon>
    </lineage>
</organism>
<reference evidence="2 3" key="1">
    <citation type="submission" date="2018-03" db="EMBL/GenBank/DDBJ databases">
        <title>Whole genome sequencing of Histamine producing bacteria.</title>
        <authorList>
            <person name="Butler K."/>
        </authorList>
    </citation>
    <scope>NUCLEOTIDE SEQUENCE [LARGE SCALE GENOMIC DNA]</scope>
    <source>
        <strain evidence="2 3">DSM 16190</strain>
    </source>
</reference>
<evidence type="ECO:0000256" key="1">
    <source>
        <dbReference type="SAM" id="SignalP"/>
    </source>
</evidence>
<evidence type="ECO:0000313" key="2">
    <source>
        <dbReference type="EMBL" id="PSW05126.1"/>
    </source>
</evidence>
<evidence type="ECO:0000313" key="3">
    <source>
        <dbReference type="Proteomes" id="UP000240904"/>
    </source>
</evidence>
<feature type="signal peptide" evidence="1">
    <location>
        <begin position="1"/>
        <end position="23"/>
    </location>
</feature>
<dbReference type="OrthoDB" id="6272517at2"/>
<accession>A0A2T3MYQ6</accession>
<dbReference type="Proteomes" id="UP000240904">
    <property type="component" value="Unassembled WGS sequence"/>
</dbReference>
<dbReference type="EMBL" id="PYMC01000006">
    <property type="protein sequence ID" value="PSW05126.1"/>
    <property type="molecule type" value="Genomic_DNA"/>
</dbReference>